<proteinExistence type="predicted"/>
<organism evidence="1">
    <name type="scientific">Flavobacterium columnare</name>
    <dbReference type="NCBI Taxonomy" id="996"/>
    <lineage>
        <taxon>Bacteria</taxon>
        <taxon>Pseudomonadati</taxon>
        <taxon>Bacteroidota</taxon>
        <taxon>Flavobacteriia</taxon>
        <taxon>Flavobacteriales</taxon>
        <taxon>Flavobacteriaceae</taxon>
        <taxon>Flavobacterium</taxon>
    </lineage>
</organism>
<reference evidence="1" key="1">
    <citation type="submission" date="2018-12" db="EMBL/GenBank/DDBJ databases">
        <title>Draft genome sequence of Flaovobacterium columnare BGFS27 isolated from channel catfish in Alabama.</title>
        <authorList>
            <person name="Cai W."/>
            <person name="Arias C."/>
        </authorList>
    </citation>
    <scope>NUCLEOTIDE SEQUENCE [LARGE SCALE GENOMIC DNA]</scope>
    <source>
        <strain evidence="1">BGFS27</strain>
    </source>
</reference>
<gene>
    <name evidence="1" type="ORF">EJB19_07840</name>
</gene>
<dbReference type="EMBL" id="RWGX01000004">
    <property type="protein sequence ID" value="RVU88107.1"/>
    <property type="molecule type" value="Genomic_DNA"/>
</dbReference>
<dbReference type="Pfam" id="PF10677">
    <property type="entry name" value="DUF2490"/>
    <property type="match status" value="1"/>
</dbReference>
<name>A0AA94JN89_9FLAO</name>
<sequence length="255" mass="30068">MLNNEFKKLFLFFVLSFIIIQKSFSQKVNHNNDVWLHYVGKNMLTKRLSITLEATMRYANGFNEKQQWFIRPSVDYQFNKSIVGSVGYSHYDTYVYGETPLNKIDTPEDHVWIQGTYTVNLGNFKFINRLRDEFRFVGIPVKNASGDYVIDHYEHRNRLRYMFLVNYPLTKDTNGKSKLFLNVGDEAFLNIDVTGAKTLFQQNRAIAGFGYNINAHHQVQLNYIHQNIWNLGNTIQENNPTLRISYLTNFDWYTK</sequence>
<protein>
    <submittedName>
        <fullName evidence="1">DUF2490 domain-containing protein</fullName>
    </submittedName>
</protein>
<comment type="caution">
    <text evidence="1">The sequence shown here is derived from an EMBL/GenBank/DDBJ whole genome shotgun (WGS) entry which is preliminary data.</text>
</comment>
<dbReference type="RefSeq" id="WP_088419368.1">
    <property type="nucleotide sequence ID" value="NZ_RWGX02000016.1"/>
</dbReference>
<evidence type="ECO:0000313" key="1">
    <source>
        <dbReference type="EMBL" id="RVU88107.1"/>
    </source>
</evidence>
<dbReference type="AlphaFoldDB" id="A0AA94JN89"/>
<dbReference type="InterPro" id="IPR019619">
    <property type="entry name" value="DUF2490"/>
</dbReference>
<accession>A0AA94JN89</accession>